<feature type="repeat" description="TPR" evidence="3">
    <location>
        <begin position="72"/>
        <end position="105"/>
    </location>
</feature>
<proteinExistence type="predicted"/>
<protein>
    <submittedName>
        <fullName evidence="4">Tetratricopeptide repeat protein</fullName>
    </submittedName>
</protein>
<dbReference type="Gene3D" id="2.60.120.620">
    <property type="entry name" value="q2cbj1_9rhob like domain"/>
    <property type="match status" value="1"/>
</dbReference>
<dbReference type="Gene3D" id="1.25.40.10">
    <property type="entry name" value="Tetratricopeptide repeat domain"/>
    <property type="match status" value="2"/>
</dbReference>
<evidence type="ECO:0000313" key="4">
    <source>
        <dbReference type="EMBL" id="AZQ09956.1"/>
    </source>
</evidence>
<evidence type="ECO:0000256" key="3">
    <source>
        <dbReference type="PROSITE-ProRule" id="PRU00339"/>
    </source>
</evidence>
<reference evidence="5" key="1">
    <citation type="submission" date="2017-03" db="EMBL/GenBank/DDBJ databases">
        <title>Full genome sequence of a non-lethal Shewanella isolate that potentiates virulence of Vibio parahaemolyticus causing acute hepatopancreatic necrosis disease (AHPND) in shrimp.</title>
        <authorList>
            <person name="Prachumwat A."/>
            <person name="Sritunyalucksana K."/>
        </authorList>
    </citation>
    <scope>NUCLEOTIDE SEQUENCE [LARGE SCALE GENOMIC DNA]</scope>
    <source>
        <strain evidence="5">TH2012</strain>
    </source>
</reference>
<evidence type="ECO:0000256" key="1">
    <source>
        <dbReference type="ARBA" id="ARBA00022737"/>
    </source>
</evidence>
<evidence type="ECO:0000256" key="2">
    <source>
        <dbReference type="ARBA" id="ARBA00022803"/>
    </source>
</evidence>
<dbReference type="Proteomes" id="UP000278437">
    <property type="component" value="Chromosome"/>
</dbReference>
<gene>
    <name evidence="4" type="ORF">STH12_00820</name>
</gene>
<dbReference type="PROSITE" id="PS50005">
    <property type="entry name" value="TPR"/>
    <property type="match status" value="1"/>
</dbReference>
<sequence length="588" mass="66372">MKMSVGQAYLMALQSFQQNDFHLAYRYLNPIVKQVPQHLDAHFLLGLCARKLGDSDMAARILLDLLKKKRLPDYLIALGNLYVQQQLYTEAESLYKEVLARQPHHDALVNLSRVYFVQANWLAAKDALKGALAIKPGDRPSRLSYIECLRQLGEEGVALKELRVFIQQPDLSQQLIEKAAFLFFSLGSPVEATQVLVTRCQMDNISGATMDLMYKLIADRKTHCIVAAWLAKVPATHPCYRQSLDIRFRTLWGGERDQAFSVYEWSDLNVAGVFEDYVKKLMKCGLYEKAYRALHSGSSTTFGVTFLKGVLALEMNAPEEAHSCFDALLETNSEDGQLLEFKAKACLASEQISEARALMDTRLKQADLTQGSYALYGTVLKKSGDFKAYRQLFDYDRLVQFRSVDLKTDNLYEDLLGYLTDLHSLNYEPFEQSLRGGSQTVGQLFDSQVPVIVELKKRILRQLTGLKRGDEIGSLSPLANIASDDLIIKDSWSVLLHSGHFHANHFHNAGDYSACLYLDVSGVGQVAGEGWLKFGQAELGEWFKDHPDFIVQPKEGLLVVFPSYMWHGTESFSANHQRMTVAFDIKFI</sequence>
<dbReference type="Pfam" id="PF13759">
    <property type="entry name" value="2OG-FeII_Oxy_5"/>
    <property type="match status" value="1"/>
</dbReference>
<name>A0ABM7D0S9_9GAMM</name>
<organism evidence="4 5">
    <name type="scientific">Shewanella khirikhana</name>
    <dbReference type="NCBI Taxonomy" id="1965282"/>
    <lineage>
        <taxon>Bacteria</taxon>
        <taxon>Pseudomonadati</taxon>
        <taxon>Pseudomonadota</taxon>
        <taxon>Gammaproteobacteria</taxon>
        <taxon>Alteromonadales</taxon>
        <taxon>Shewanellaceae</taxon>
        <taxon>Shewanella</taxon>
    </lineage>
</organism>
<dbReference type="InterPro" id="IPR051012">
    <property type="entry name" value="CellSynth/LPSAsmb/PSIAsmb"/>
</dbReference>
<keyword evidence="2 3" id="KW-0802">TPR repeat</keyword>
<dbReference type="PANTHER" id="PTHR45586">
    <property type="entry name" value="TPR REPEAT-CONTAINING PROTEIN PA4667"/>
    <property type="match status" value="1"/>
</dbReference>
<dbReference type="SUPFAM" id="SSF48452">
    <property type="entry name" value="TPR-like"/>
    <property type="match status" value="2"/>
</dbReference>
<dbReference type="InterPro" id="IPR012668">
    <property type="entry name" value="CHP02466"/>
</dbReference>
<dbReference type="RefSeq" id="WP_126166374.1">
    <property type="nucleotide sequence ID" value="NZ_CP020373.1"/>
</dbReference>
<dbReference type="EMBL" id="CP020373">
    <property type="protein sequence ID" value="AZQ09956.1"/>
    <property type="molecule type" value="Genomic_DNA"/>
</dbReference>
<dbReference type="InterPro" id="IPR019734">
    <property type="entry name" value="TPR_rpt"/>
</dbReference>
<keyword evidence="1" id="KW-0677">Repeat</keyword>
<dbReference type="SMART" id="SM00028">
    <property type="entry name" value="TPR"/>
    <property type="match status" value="2"/>
</dbReference>
<evidence type="ECO:0000313" key="5">
    <source>
        <dbReference type="Proteomes" id="UP000278437"/>
    </source>
</evidence>
<accession>A0ABM7D0S9</accession>
<dbReference type="InterPro" id="IPR011990">
    <property type="entry name" value="TPR-like_helical_dom_sf"/>
</dbReference>
<dbReference type="Pfam" id="PF13432">
    <property type="entry name" value="TPR_16"/>
    <property type="match status" value="3"/>
</dbReference>
<dbReference type="PANTHER" id="PTHR45586:SF1">
    <property type="entry name" value="LIPOPOLYSACCHARIDE ASSEMBLY PROTEIN B"/>
    <property type="match status" value="1"/>
</dbReference>
<keyword evidence="5" id="KW-1185">Reference proteome</keyword>